<evidence type="ECO:0000313" key="1">
    <source>
        <dbReference type="EMBL" id="NPT59697.1"/>
    </source>
</evidence>
<comment type="caution">
    <text evidence="1">The sequence shown here is derived from an EMBL/GenBank/DDBJ whole genome shotgun (WGS) entry which is preliminary data.</text>
</comment>
<accession>A0A972SM14</accession>
<sequence>MNDNHPHPVTRFRKEAELLIAAAKASGVVVSIDLEPSIPLAMGKYRMVVHARPARHAPTDAIEIPEPQPTDKISRWLFDAVKSNLDALHALCLEFGCHQGDTVVDWLRARLTAQPPAGYCIQHADGLRWRTLDSMGAPDWTVDEAEALCFSLRHHADAFAGDDPEDVRIVPRARGY</sequence>
<reference evidence="1 2" key="1">
    <citation type="submission" date="2019-11" db="EMBL/GenBank/DDBJ databases">
        <title>Metabolism of dissolved organic matter in forest soils.</title>
        <authorList>
            <person name="Cyle K.T."/>
            <person name="Wilhelm R.C."/>
            <person name="Martinez C.E."/>
        </authorList>
    </citation>
    <scope>NUCLEOTIDE SEQUENCE [LARGE SCALE GENOMIC DNA]</scope>
    <source>
        <strain evidence="1 2">5N</strain>
    </source>
</reference>
<evidence type="ECO:0000313" key="2">
    <source>
        <dbReference type="Proteomes" id="UP000655523"/>
    </source>
</evidence>
<proteinExistence type="predicted"/>
<name>A0A972SM14_9BURK</name>
<dbReference type="Proteomes" id="UP000655523">
    <property type="component" value="Unassembled WGS sequence"/>
</dbReference>
<keyword evidence="2" id="KW-1185">Reference proteome</keyword>
<dbReference type="AlphaFoldDB" id="A0A972SM14"/>
<organism evidence="1 2">
    <name type="scientific">Paraburkholderia elongata</name>
    <dbReference type="NCBI Taxonomy" id="2675747"/>
    <lineage>
        <taxon>Bacteria</taxon>
        <taxon>Pseudomonadati</taxon>
        <taxon>Pseudomonadota</taxon>
        <taxon>Betaproteobacteria</taxon>
        <taxon>Burkholderiales</taxon>
        <taxon>Burkholderiaceae</taxon>
        <taxon>Paraburkholderia</taxon>
    </lineage>
</organism>
<dbReference type="EMBL" id="WOEZ01000196">
    <property type="protein sequence ID" value="NPT59697.1"/>
    <property type="molecule type" value="Genomic_DNA"/>
</dbReference>
<dbReference type="RefSeq" id="WP_172173247.1">
    <property type="nucleotide sequence ID" value="NZ_WOEZ01000196.1"/>
</dbReference>
<gene>
    <name evidence="1" type="ORF">GNZ13_35375</name>
</gene>
<protein>
    <submittedName>
        <fullName evidence="1">Uncharacterized protein</fullName>
    </submittedName>
</protein>